<name>A0A645IQ79_9ZZZZ</name>
<dbReference type="AlphaFoldDB" id="A0A645IQ79"/>
<evidence type="ECO:0000313" key="2">
    <source>
        <dbReference type="EMBL" id="MPN53515.1"/>
    </source>
</evidence>
<accession>A0A645IQ79</accession>
<dbReference type="EMBL" id="VSSQ01120693">
    <property type="protein sequence ID" value="MPN53515.1"/>
    <property type="molecule type" value="Genomic_DNA"/>
</dbReference>
<dbReference type="CDD" id="cd06223">
    <property type="entry name" value="PRTases_typeI"/>
    <property type="match status" value="1"/>
</dbReference>
<evidence type="ECO:0000259" key="1">
    <source>
        <dbReference type="Pfam" id="PF00156"/>
    </source>
</evidence>
<dbReference type="InterPro" id="IPR000836">
    <property type="entry name" value="PRTase_dom"/>
</dbReference>
<dbReference type="Pfam" id="PF00156">
    <property type="entry name" value="Pribosyltran"/>
    <property type="match status" value="1"/>
</dbReference>
<sequence>MMPLDAMTSSENFEGRSVALVDDVYTTGNTLRAAIRAVEMAGGKVSSALVWSRRVPSQENEASWVKI</sequence>
<gene>
    <name evidence="2" type="ORF">SDC9_201179</name>
</gene>
<organism evidence="2">
    <name type="scientific">bioreactor metagenome</name>
    <dbReference type="NCBI Taxonomy" id="1076179"/>
    <lineage>
        <taxon>unclassified sequences</taxon>
        <taxon>metagenomes</taxon>
        <taxon>ecological metagenomes</taxon>
    </lineage>
</organism>
<proteinExistence type="predicted"/>
<dbReference type="Gene3D" id="3.40.50.2020">
    <property type="match status" value="1"/>
</dbReference>
<feature type="domain" description="Phosphoribosyltransferase" evidence="1">
    <location>
        <begin position="9"/>
        <end position="65"/>
    </location>
</feature>
<reference evidence="2" key="1">
    <citation type="submission" date="2019-08" db="EMBL/GenBank/DDBJ databases">
        <authorList>
            <person name="Kucharzyk K."/>
            <person name="Murdoch R.W."/>
            <person name="Higgins S."/>
            <person name="Loffler F."/>
        </authorList>
    </citation>
    <scope>NUCLEOTIDE SEQUENCE</scope>
</reference>
<comment type="caution">
    <text evidence="2">The sequence shown here is derived from an EMBL/GenBank/DDBJ whole genome shotgun (WGS) entry which is preliminary data.</text>
</comment>
<dbReference type="InterPro" id="IPR029057">
    <property type="entry name" value="PRTase-like"/>
</dbReference>
<dbReference type="SUPFAM" id="SSF53271">
    <property type="entry name" value="PRTase-like"/>
    <property type="match status" value="1"/>
</dbReference>
<protein>
    <recommendedName>
        <fullName evidence="1">Phosphoribosyltransferase domain-containing protein</fullName>
    </recommendedName>
</protein>